<dbReference type="InterPro" id="IPR003753">
    <property type="entry name" value="Exonuc_VII_L"/>
</dbReference>
<sequence>MNQGSVTSRTHPLTVSQLTQRIRGVIESVPRIWLVGEISNFKAAGSGHWYFSLKDNQSQIRANMWRSAAQRVSFRPRDGMEVLVSGQLSVYPPRGEYSIVVDRIEQVGVGRLRAEFERLKAKLKQEGLFDEANKQALPLLPRKIGIVTSPTGAAIRDMLRVLQARLEGLHVLIYPARVQGQGAAEEIAAGIECLDRWGACDVLIIGRGGGSEEDLWSFNEEVVARAIHAAATPIVSAVGHEVDFTIADFVADVRAATPSNAAELVVRSHTEYKKTLDILRQTMARSMQQRLLYYKNRINVSESHPIFVRVRSRLNVAQRSVAELDYELRRRLTQLLRDRERRLQRATERVRPDVLRGRVALLAQRLAAADREMPRRVKDRLEQGTNRLEHWVSRLDDLSPLKVLGRGYALVRDERRRVVARPEDVRIGSVVNIRLRDGEMTARVIERPVEAVQESLFES</sequence>
<dbReference type="Pfam" id="PF02601">
    <property type="entry name" value="Exonuc_VII_L"/>
    <property type="match status" value="1"/>
</dbReference>
<dbReference type="RefSeq" id="WP_237383251.1">
    <property type="nucleotide sequence ID" value="NZ_CP071793.1"/>
</dbReference>
<comment type="subunit">
    <text evidence="5">Heterooligomer composed of large and small subunits.</text>
</comment>
<accession>A0A8A4TW05</accession>
<dbReference type="EC" id="3.1.11.6" evidence="5"/>
<dbReference type="KEGG" id="scor:J3U87_11885"/>
<evidence type="ECO:0000256" key="6">
    <source>
        <dbReference type="RuleBase" id="RU004355"/>
    </source>
</evidence>
<evidence type="ECO:0000313" key="10">
    <source>
        <dbReference type="Proteomes" id="UP000663929"/>
    </source>
</evidence>
<dbReference type="Pfam" id="PF13742">
    <property type="entry name" value="tRNA_anti_2"/>
    <property type="match status" value="1"/>
</dbReference>
<evidence type="ECO:0000256" key="2">
    <source>
        <dbReference type="ARBA" id="ARBA00022722"/>
    </source>
</evidence>
<dbReference type="NCBIfam" id="TIGR00237">
    <property type="entry name" value="xseA"/>
    <property type="match status" value="1"/>
</dbReference>
<keyword evidence="10" id="KW-1185">Reference proteome</keyword>
<dbReference type="GO" id="GO:0006308">
    <property type="term" value="P:DNA catabolic process"/>
    <property type="evidence" value="ECO:0007669"/>
    <property type="project" value="UniProtKB-UniRule"/>
</dbReference>
<dbReference type="Proteomes" id="UP000663929">
    <property type="component" value="Chromosome"/>
</dbReference>
<evidence type="ECO:0000259" key="7">
    <source>
        <dbReference type="Pfam" id="PF02601"/>
    </source>
</evidence>
<dbReference type="CDD" id="cd04489">
    <property type="entry name" value="ExoVII_LU_OBF"/>
    <property type="match status" value="1"/>
</dbReference>
<keyword evidence="3 5" id="KW-0378">Hydrolase</keyword>
<evidence type="ECO:0000313" key="9">
    <source>
        <dbReference type="EMBL" id="QTD53152.1"/>
    </source>
</evidence>
<dbReference type="GO" id="GO:0009318">
    <property type="term" value="C:exodeoxyribonuclease VII complex"/>
    <property type="evidence" value="ECO:0007669"/>
    <property type="project" value="UniProtKB-UniRule"/>
</dbReference>
<protein>
    <recommendedName>
        <fullName evidence="5">Exodeoxyribonuclease 7 large subunit</fullName>
        <ecNumber evidence="5">3.1.11.6</ecNumber>
    </recommendedName>
    <alternativeName>
        <fullName evidence="5">Exodeoxyribonuclease VII large subunit</fullName>
        <shortName evidence="5">Exonuclease VII large subunit</shortName>
    </alternativeName>
</protein>
<evidence type="ECO:0000256" key="5">
    <source>
        <dbReference type="HAMAP-Rule" id="MF_00378"/>
    </source>
</evidence>
<dbReference type="GO" id="GO:0008855">
    <property type="term" value="F:exodeoxyribonuclease VII activity"/>
    <property type="evidence" value="ECO:0007669"/>
    <property type="project" value="UniProtKB-UniRule"/>
</dbReference>
<evidence type="ECO:0000256" key="1">
    <source>
        <dbReference type="ARBA" id="ARBA00022490"/>
    </source>
</evidence>
<keyword evidence="4 5" id="KW-0269">Exonuclease</keyword>
<comment type="function">
    <text evidence="5">Bidirectionally degrades single-stranded DNA into large acid-insoluble oligonucleotides, which are then degraded further into small acid-soluble oligonucleotides.</text>
</comment>
<feature type="domain" description="Exonuclease VII large subunit C-terminal" evidence="7">
    <location>
        <begin position="128"/>
        <end position="442"/>
    </location>
</feature>
<comment type="catalytic activity">
    <reaction evidence="5 6">
        <text>Exonucleolytic cleavage in either 5'- to 3'- or 3'- to 5'-direction to yield nucleoside 5'-phosphates.</text>
        <dbReference type="EC" id="3.1.11.6"/>
    </reaction>
</comment>
<comment type="subcellular location">
    <subcellularLocation>
        <location evidence="5 6">Cytoplasm</location>
    </subcellularLocation>
</comment>
<feature type="domain" description="OB-fold nucleic acid binding" evidence="8">
    <location>
        <begin position="13"/>
        <end position="105"/>
    </location>
</feature>
<dbReference type="GO" id="GO:0003676">
    <property type="term" value="F:nucleic acid binding"/>
    <property type="evidence" value="ECO:0007669"/>
    <property type="project" value="InterPro"/>
</dbReference>
<dbReference type="HAMAP" id="MF_00378">
    <property type="entry name" value="Exonuc_7_L"/>
    <property type="match status" value="1"/>
</dbReference>
<keyword evidence="2 5" id="KW-0540">Nuclease</keyword>
<dbReference type="InterPro" id="IPR020579">
    <property type="entry name" value="Exonuc_VII_lsu_C"/>
</dbReference>
<evidence type="ECO:0000256" key="4">
    <source>
        <dbReference type="ARBA" id="ARBA00022839"/>
    </source>
</evidence>
<organism evidence="9 10">
    <name type="scientific">Sulfidibacter corallicola</name>
    <dbReference type="NCBI Taxonomy" id="2818388"/>
    <lineage>
        <taxon>Bacteria</taxon>
        <taxon>Pseudomonadati</taxon>
        <taxon>Acidobacteriota</taxon>
        <taxon>Holophagae</taxon>
        <taxon>Acanthopleuribacterales</taxon>
        <taxon>Acanthopleuribacteraceae</taxon>
        <taxon>Sulfidibacter</taxon>
    </lineage>
</organism>
<evidence type="ECO:0000256" key="3">
    <source>
        <dbReference type="ARBA" id="ARBA00022801"/>
    </source>
</evidence>
<dbReference type="AlphaFoldDB" id="A0A8A4TW05"/>
<comment type="similarity">
    <text evidence="5 6">Belongs to the XseA family.</text>
</comment>
<dbReference type="PANTHER" id="PTHR30008">
    <property type="entry name" value="EXODEOXYRIBONUCLEASE 7 LARGE SUBUNIT"/>
    <property type="match status" value="1"/>
</dbReference>
<dbReference type="GO" id="GO:0005737">
    <property type="term" value="C:cytoplasm"/>
    <property type="evidence" value="ECO:0007669"/>
    <property type="project" value="UniProtKB-SubCell"/>
</dbReference>
<evidence type="ECO:0000259" key="8">
    <source>
        <dbReference type="Pfam" id="PF13742"/>
    </source>
</evidence>
<name>A0A8A4TW05_SULCO</name>
<proteinExistence type="inferred from homology"/>
<dbReference type="InterPro" id="IPR025824">
    <property type="entry name" value="OB-fold_nuc-bd_dom"/>
</dbReference>
<keyword evidence="1 5" id="KW-0963">Cytoplasm</keyword>
<dbReference type="PANTHER" id="PTHR30008:SF0">
    <property type="entry name" value="EXODEOXYRIBONUCLEASE 7 LARGE SUBUNIT"/>
    <property type="match status" value="1"/>
</dbReference>
<reference evidence="9" key="1">
    <citation type="submission" date="2021-03" db="EMBL/GenBank/DDBJ databases">
        <title>Acanthopleuribacteraceae sp. M133.</title>
        <authorList>
            <person name="Wang G."/>
        </authorList>
    </citation>
    <scope>NUCLEOTIDE SEQUENCE</scope>
    <source>
        <strain evidence="9">M133</strain>
    </source>
</reference>
<dbReference type="EMBL" id="CP071793">
    <property type="protein sequence ID" value="QTD53152.1"/>
    <property type="molecule type" value="Genomic_DNA"/>
</dbReference>
<gene>
    <name evidence="5" type="primary">xseA</name>
    <name evidence="9" type="ORF">J3U87_11885</name>
</gene>